<sequence length="301" mass="34384">MSSLPVRKLYQKMGEQIDAQIDAVVHIENSVYLRSKSITNDQLSLKHFLDYAISLLGLPIYVDQDYELQIKQNNTGIFYGIVTFADSQVAQMLIGDHPICFKEDNIFITSAYLQPRRNISSWKNNQNVFVKRSSPPRVSSYNSSHQRNSNSYTAPISPPASIPVSKPKPISPPSHSPWQMPKPRFADNLTELSRRLDRIKFDQFSSKTEANRKPDLFDSGNSSPDDFSFNSFSRSKPHRRDDQIFSFRSHMEPELSVPFGSARLHFPNPSLLSFSRSASFNDDDEGYRFFAPPTEKISLLH</sequence>
<evidence type="ECO:0000313" key="2">
    <source>
        <dbReference type="EMBL" id="CBY37400.1"/>
    </source>
</evidence>
<proteinExistence type="predicted"/>
<gene>
    <name evidence="2" type="ORF">GSOID_T00030506001</name>
</gene>
<protein>
    <submittedName>
        <fullName evidence="2">Uncharacterized protein</fullName>
    </submittedName>
</protein>
<dbReference type="EMBL" id="FN654966">
    <property type="protein sequence ID" value="CBY37400.1"/>
    <property type="molecule type" value="Genomic_DNA"/>
</dbReference>
<feature type="compositionally biased region" description="Low complexity" evidence="1">
    <location>
        <begin position="133"/>
        <end position="144"/>
    </location>
</feature>
<evidence type="ECO:0000256" key="1">
    <source>
        <dbReference type="SAM" id="MobiDB-lite"/>
    </source>
</evidence>
<accession>E4YPK4</accession>
<dbReference type="Proteomes" id="UP000011014">
    <property type="component" value="Unassembled WGS sequence"/>
</dbReference>
<reference evidence="2" key="1">
    <citation type="journal article" date="2010" name="Science">
        <title>Plasticity of animal genome architecture unmasked by rapid evolution of a pelagic tunicate.</title>
        <authorList>
            <person name="Denoeud F."/>
            <person name="Henriet S."/>
            <person name="Mungpakdee S."/>
            <person name="Aury J.M."/>
            <person name="Da Silva C."/>
            <person name="Brinkmann H."/>
            <person name="Mikhaleva J."/>
            <person name="Olsen L.C."/>
            <person name="Jubin C."/>
            <person name="Canestro C."/>
            <person name="Bouquet J.M."/>
            <person name="Danks G."/>
            <person name="Poulain J."/>
            <person name="Campsteijn C."/>
            <person name="Adamski M."/>
            <person name="Cross I."/>
            <person name="Yadetie F."/>
            <person name="Muffato M."/>
            <person name="Louis A."/>
            <person name="Butcher S."/>
            <person name="Tsagkogeorga G."/>
            <person name="Konrad A."/>
            <person name="Singh S."/>
            <person name="Jensen M.F."/>
            <person name="Cong E.H."/>
            <person name="Eikeseth-Otteraa H."/>
            <person name="Noel B."/>
            <person name="Anthouard V."/>
            <person name="Porcel B.M."/>
            <person name="Kachouri-Lafond R."/>
            <person name="Nishino A."/>
            <person name="Ugolini M."/>
            <person name="Chourrout P."/>
            <person name="Nishida H."/>
            <person name="Aasland R."/>
            <person name="Huzurbazar S."/>
            <person name="Westhof E."/>
            <person name="Delsuc F."/>
            <person name="Lehrach H."/>
            <person name="Reinhardt R."/>
            <person name="Weissenbach J."/>
            <person name="Roy S.W."/>
            <person name="Artiguenave F."/>
            <person name="Postlethwait J.H."/>
            <person name="Manak J.R."/>
            <person name="Thompson E.M."/>
            <person name="Jaillon O."/>
            <person name="Du Pasquier L."/>
            <person name="Boudinot P."/>
            <person name="Liberles D.A."/>
            <person name="Volff J.N."/>
            <person name="Philippe H."/>
            <person name="Lenhard B."/>
            <person name="Roest Crollius H."/>
            <person name="Wincker P."/>
            <person name="Chourrout D."/>
        </authorList>
    </citation>
    <scope>NUCLEOTIDE SEQUENCE [LARGE SCALE GENOMIC DNA]</scope>
</reference>
<name>E4YPK4_OIKDI</name>
<dbReference type="AlphaFoldDB" id="E4YPK4"/>
<organism evidence="2">
    <name type="scientific">Oikopleura dioica</name>
    <name type="common">Tunicate</name>
    <dbReference type="NCBI Taxonomy" id="34765"/>
    <lineage>
        <taxon>Eukaryota</taxon>
        <taxon>Metazoa</taxon>
        <taxon>Chordata</taxon>
        <taxon>Tunicata</taxon>
        <taxon>Appendicularia</taxon>
        <taxon>Copelata</taxon>
        <taxon>Oikopleuridae</taxon>
        <taxon>Oikopleura</taxon>
    </lineage>
</organism>
<feature type="region of interest" description="Disordered" evidence="1">
    <location>
        <begin position="133"/>
        <end position="184"/>
    </location>
</feature>